<gene>
    <name evidence="3" type="ORF">FNK824_LOCUS13271</name>
    <name evidence="2" type="ORF">SEV965_LOCUS2646</name>
</gene>
<proteinExistence type="predicted"/>
<feature type="compositionally biased region" description="Low complexity" evidence="1">
    <location>
        <begin position="408"/>
        <end position="418"/>
    </location>
</feature>
<name>A0A818ZVW2_9BILA</name>
<dbReference type="Proteomes" id="UP000663889">
    <property type="component" value="Unassembled WGS sequence"/>
</dbReference>
<feature type="compositionally biased region" description="Polar residues" evidence="1">
    <location>
        <begin position="424"/>
        <end position="440"/>
    </location>
</feature>
<organism evidence="3 4">
    <name type="scientific">Rotaria sordida</name>
    <dbReference type="NCBI Taxonomy" id="392033"/>
    <lineage>
        <taxon>Eukaryota</taxon>
        <taxon>Metazoa</taxon>
        <taxon>Spiralia</taxon>
        <taxon>Gnathifera</taxon>
        <taxon>Rotifera</taxon>
        <taxon>Eurotatoria</taxon>
        <taxon>Bdelloidea</taxon>
        <taxon>Philodinida</taxon>
        <taxon>Philodinidae</taxon>
        <taxon>Rotaria</taxon>
    </lineage>
</organism>
<feature type="region of interest" description="Disordered" evidence="1">
    <location>
        <begin position="406"/>
        <end position="462"/>
    </location>
</feature>
<feature type="compositionally biased region" description="Basic and acidic residues" evidence="1">
    <location>
        <begin position="345"/>
        <end position="357"/>
    </location>
</feature>
<evidence type="ECO:0000313" key="2">
    <source>
        <dbReference type="EMBL" id="CAF0841819.1"/>
    </source>
</evidence>
<comment type="caution">
    <text evidence="3">The sequence shown here is derived from an EMBL/GenBank/DDBJ whole genome shotgun (WGS) entry which is preliminary data.</text>
</comment>
<sequence length="583" mass="66038">MPTSNKMFIEQSHSTMPPSVWLHVNGVSLTTDIHQYQPPVHTYDYRTKHLQSPVRTPTPPLISSPTVVPCSITMIDRPYNNNNNNNNNNNMNKQYQKLDNIDLPKKIFIDRHIKKAKSLPGLIKGTALSRHTPLHSSTFVSPAPTNPLTIKIQDDQLPNVTIDNDDDNSLPLSQTLIQQSDIRRPRVYFADFNKVQIIEDNNTETSQQQQPHIKRRHHRHRTTKKTFITNGMNYTSPSIQQPQTLHNSSLPLSYHQIGQELNIKKQQSLLTHRTNSSHSIYLPEIPNQSLLNETSLNDNSNGKYILQREKPLNYFPKTNHDIPSNSSMDILSDITHTDGNTHSSSIHDSHNRTHDSESIDNSNGMLHLTSSSISSTSTNRQRSLLHTISLRQQFQTPIKIKATGISSTTTTTNNNNNNNHHHQQPQINNSKLNTYRSISFKNSTSKTSDDNDDLNKSSLPIDNRPITANGSIKQLKRSDVIHFNSKNPFGSNTTNDLNEINRHTNKSNIHEINRERFRNVLTIVRPPYVTNSNTSSNMSSTFTHNDSITQTNNHNQIKNIRSSRSTSARGSVGLHIASNTIIV</sequence>
<dbReference type="EMBL" id="CAJNOU010000062">
    <property type="protein sequence ID" value="CAF0841819.1"/>
    <property type="molecule type" value="Genomic_DNA"/>
</dbReference>
<dbReference type="EMBL" id="CAJOBE010001727">
    <property type="protein sequence ID" value="CAF3769444.1"/>
    <property type="molecule type" value="Genomic_DNA"/>
</dbReference>
<reference evidence="3" key="1">
    <citation type="submission" date="2021-02" db="EMBL/GenBank/DDBJ databases">
        <authorList>
            <person name="Nowell W R."/>
        </authorList>
    </citation>
    <scope>NUCLEOTIDE SEQUENCE</scope>
</reference>
<feature type="region of interest" description="Disordered" evidence="1">
    <location>
        <begin position="336"/>
        <end position="364"/>
    </location>
</feature>
<evidence type="ECO:0000256" key="1">
    <source>
        <dbReference type="SAM" id="MobiDB-lite"/>
    </source>
</evidence>
<dbReference type="AlphaFoldDB" id="A0A818ZVW2"/>
<evidence type="ECO:0000313" key="4">
    <source>
        <dbReference type="Proteomes" id="UP000663874"/>
    </source>
</evidence>
<accession>A0A818ZVW2</accession>
<protein>
    <submittedName>
        <fullName evidence="3">Uncharacterized protein</fullName>
    </submittedName>
</protein>
<dbReference type="Proteomes" id="UP000663874">
    <property type="component" value="Unassembled WGS sequence"/>
</dbReference>
<evidence type="ECO:0000313" key="3">
    <source>
        <dbReference type="EMBL" id="CAF3769444.1"/>
    </source>
</evidence>